<name>A0A3P3RDA7_9EURY</name>
<feature type="transmembrane region" description="Helical" evidence="1">
    <location>
        <begin position="32"/>
        <end position="53"/>
    </location>
</feature>
<accession>A0A3P3RDA7</accession>
<dbReference type="Gene3D" id="2.60.40.10">
    <property type="entry name" value="Immunoglobulins"/>
    <property type="match status" value="3"/>
</dbReference>
<dbReference type="AlphaFoldDB" id="A0A3P3RDA7"/>
<keyword evidence="1" id="KW-0812">Transmembrane</keyword>
<protein>
    <recommendedName>
        <fullName evidence="2">Alpha-galactosidase NEW3 domain-containing protein</fullName>
    </recommendedName>
</protein>
<dbReference type="EMBL" id="RRCH01000014">
    <property type="protein sequence ID" value="RRJ31446.1"/>
    <property type="molecule type" value="Genomic_DNA"/>
</dbReference>
<dbReference type="OrthoDB" id="56770at2157"/>
<evidence type="ECO:0000313" key="3">
    <source>
        <dbReference type="EMBL" id="RRJ31446.1"/>
    </source>
</evidence>
<dbReference type="InterPro" id="IPR018905">
    <property type="entry name" value="A-galactase_NEW3"/>
</dbReference>
<dbReference type="Proteomes" id="UP000282322">
    <property type="component" value="Unassembled WGS sequence"/>
</dbReference>
<feature type="domain" description="Alpha-galactosidase NEW3" evidence="2">
    <location>
        <begin position="570"/>
        <end position="640"/>
    </location>
</feature>
<gene>
    <name evidence="3" type="ORF">EIK79_06945</name>
</gene>
<feature type="transmembrane region" description="Helical" evidence="1">
    <location>
        <begin position="670"/>
        <end position="693"/>
    </location>
</feature>
<keyword evidence="4" id="KW-1185">Reference proteome</keyword>
<sequence>MRSDSQTAQDFPRDGGCDGEIRCSSWLPMNHSALAVSLVGLLVFHGIAVGFIVGDSAVGNVANGAETTAGEFTETFSDSDTAASVAASSVFETSEQIIATPPSPDAEFEVVSVSSDVPAGGIGNVSVTIENTGEDATNAVVSLQSLSGDFSFGQSPNTSRFVGEWNVGEVRTIEVQARMSRTADTTEYPVRATITYEDSGGNSSRSSPLTFGVAPDGEQRFSLSGVDGDLQAGESGTISGTITNEGPQSATDAVLTFGSNGNHDVIPRQSQYVLGSLDSDESESFELPVAVNSTAEPGQRQVPLVVEYYDQNMNPVQSQELTAQIDIDDERDDFEVVSSSTELQVGSTGIVSVTLENADADASEATVNLRSLSSGITFGHTANATQFVGEWDEGEERTITLNATASNQTNARSYPFQATVSYDDADGDQTRAGPFIVGVTPQPKQSFIVTNTSSTLRVGDEGTVTTVVTNQGPQNVSNAVVSLVTHSQNSNPQETEVAIGSLSVGESTTVSVPVETTDSAEPGQRQFSFVVEYDDESGNAGQSETLDTQVAVAPQRDEFIVERVNATIDVGSTGTVTLNVTNNRDTVVRNINAKTFVDDPLSTSTSDAYIARLQPGESAQIAFDVSVNADASDGQYPLSIDFEYETASDDSKLSQTYEIPVTATTEGDDGILPVLGVTVGLGALFALLGAGWVRMKQ</sequence>
<dbReference type="PANTHER" id="PTHR35902">
    <property type="entry name" value="S-LAYER DOMAIN-LIKE PROTEIN-RELATED"/>
    <property type="match status" value="1"/>
</dbReference>
<organism evidence="3 4">
    <name type="scientific">Halocatena pleomorpha</name>
    <dbReference type="NCBI Taxonomy" id="1785090"/>
    <lineage>
        <taxon>Archaea</taxon>
        <taxon>Methanobacteriati</taxon>
        <taxon>Methanobacteriota</taxon>
        <taxon>Stenosarchaea group</taxon>
        <taxon>Halobacteria</taxon>
        <taxon>Halobacteriales</taxon>
        <taxon>Natronomonadaceae</taxon>
        <taxon>Halocatena</taxon>
    </lineage>
</organism>
<evidence type="ECO:0000259" key="2">
    <source>
        <dbReference type="Pfam" id="PF10633"/>
    </source>
</evidence>
<reference evidence="3 4" key="1">
    <citation type="submission" date="2018-11" db="EMBL/GenBank/DDBJ databases">
        <title>Taxonoimc description of Halomarina strain SPP-AMP-1.</title>
        <authorList>
            <person name="Pal Y."/>
            <person name="Srinivasana K."/>
            <person name="Verma A."/>
            <person name="Kumar P."/>
        </authorList>
    </citation>
    <scope>NUCLEOTIDE SEQUENCE [LARGE SCALE GENOMIC DNA]</scope>
    <source>
        <strain evidence="3 4">SPP-AMP-1</strain>
    </source>
</reference>
<keyword evidence="1" id="KW-0472">Membrane</keyword>
<evidence type="ECO:0000256" key="1">
    <source>
        <dbReference type="SAM" id="Phobius"/>
    </source>
</evidence>
<comment type="caution">
    <text evidence="3">The sequence shown here is derived from an EMBL/GenBank/DDBJ whole genome shotgun (WGS) entry which is preliminary data.</text>
</comment>
<keyword evidence="1" id="KW-1133">Transmembrane helix</keyword>
<dbReference type="Pfam" id="PF10633">
    <property type="entry name" value="NPCBM_assoc"/>
    <property type="match status" value="1"/>
</dbReference>
<dbReference type="PANTHER" id="PTHR35902:SF3">
    <property type="entry name" value="NPCBM-ASSOCIATED, NEW3 DOMAIN OF ALPHA-GALACTOSIDASE"/>
    <property type="match status" value="1"/>
</dbReference>
<dbReference type="InterPro" id="IPR013783">
    <property type="entry name" value="Ig-like_fold"/>
</dbReference>
<proteinExistence type="predicted"/>
<evidence type="ECO:0000313" key="4">
    <source>
        <dbReference type="Proteomes" id="UP000282322"/>
    </source>
</evidence>